<feature type="domain" description="Tyrosine-protein phosphatase" evidence="5">
    <location>
        <begin position="1"/>
        <end position="93"/>
    </location>
</feature>
<comment type="similarity">
    <text evidence="1">Belongs to the protein-tyrosine phosphatase family. Non-receptor class dual specificity subfamily.</text>
</comment>
<keyword evidence="3" id="KW-0378">Hydrolase</keyword>
<dbReference type="PANTHER" id="PTHR10159">
    <property type="entry name" value="DUAL SPECIFICITY PROTEIN PHOSPHATASE"/>
    <property type="match status" value="1"/>
</dbReference>
<evidence type="ECO:0000256" key="4">
    <source>
        <dbReference type="ARBA" id="ARBA00022912"/>
    </source>
</evidence>
<dbReference type="InterPro" id="IPR000387">
    <property type="entry name" value="Tyr_Pase_dom"/>
</dbReference>
<dbReference type="InterPro" id="IPR020422">
    <property type="entry name" value="TYR_PHOSPHATASE_DUAL_dom"/>
</dbReference>
<dbReference type="Gene3D" id="3.90.190.10">
    <property type="entry name" value="Protein tyrosine phosphatase superfamily"/>
    <property type="match status" value="1"/>
</dbReference>
<dbReference type="Pfam" id="PF00782">
    <property type="entry name" value="DSPc"/>
    <property type="match status" value="1"/>
</dbReference>
<dbReference type="STRING" id="29655.A0A0K9P3D9"/>
<evidence type="ECO:0000259" key="6">
    <source>
        <dbReference type="PROSITE" id="PS50056"/>
    </source>
</evidence>
<sequence>MIEVLDAPMENLEQHFDDCIDFIEQAKDSGGSVLVHCFAGISRSATIVVSYLMKKHQISALQAIDLVRRKRPKVSPNSGFFMQLKNFEKSIQVPIGRLTIDC</sequence>
<comment type="caution">
    <text evidence="7">The sequence shown here is derived from an EMBL/GenBank/DDBJ whole genome shotgun (WGS) entry which is preliminary data.</text>
</comment>
<keyword evidence="8" id="KW-1185">Reference proteome</keyword>
<evidence type="ECO:0000259" key="5">
    <source>
        <dbReference type="PROSITE" id="PS50054"/>
    </source>
</evidence>
<dbReference type="SMART" id="SM00195">
    <property type="entry name" value="DSPc"/>
    <property type="match status" value="1"/>
</dbReference>
<keyword evidence="4" id="KW-0904">Protein phosphatase</keyword>
<name>A0A0K9P3D9_ZOSMR</name>
<dbReference type="InterPro" id="IPR029021">
    <property type="entry name" value="Prot-tyrosine_phosphatase-like"/>
</dbReference>
<organism evidence="7 8">
    <name type="scientific">Zostera marina</name>
    <name type="common">Eelgrass</name>
    <dbReference type="NCBI Taxonomy" id="29655"/>
    <lineage>
        <taxon>Eukaryota</taxon>
        <taxon>Viridiplantae</taxon>
        <taxon>Streptophyta</taxon>
        <taxon>Embryophyta</taxon>
        <taxon>Tracheophyta</taxon>
        <taxon>Spermatophyta</taxon>
        <taxon>Magnoliopsida</taxon>
        <taxon>Liliopsida</taxon>
        <taxon>Zosteraceae</taxon>
        <taxon>Zostera</taxon>
    </lineage>
</organism>
<dbReference type="PROSITE" id="PS50054">
    <property type="entry name" value="TYR_PHOSPHATASE_DUAL"/>
    <property type="match status" value="1"/>
</dbReference>
<reference evidence="8" key="1">
    <citation type="journal article" date="2016" name="Nature">
        <title>The genome of the seagrass Zostera marina reveals angiosperm adaptation to the sea.</title>
        <authorList>
            <person name="Olsen J.L."/>
            <person name="Rouze P."/>
            <person name="Verhelst B."/>
            <person name="Lin Y.-C."/>
            <person name="Bayer T."/>
            <person name="Collen J."/>
            <person name="Dattolo E."/>
            <person name="De Paoli E."/>
            <person name="Dittami S."/>
            <person name="Maumus F."/>
            <person name="Michel G."/>
            <person name="Kersting A."/>
            <person name="Lauritano C."/>
            <person name="Lohaus R."/>
            <person name="Toepel M."/>
            <person name="Tonon T."/>
            <person name="Vanneste K."/>
            <person name="Amirebrahimi M."/>
            <person name="Brakel J."/>
            <person name="Bostroem C."/>
            <person name="Chovatia M."/>
            <person name="Grimwood J."/>
            <person name="Jenkins J.W."/>
            <person name="Jueterbock A."/>
            <person name="Mraz A."/>
            <person name="Stam W.T."/>
            <person name="Tice H."/>
            <person name="Bornberg-Bauer E."/>
            <person name="Green P.J."/>
            <person name="Pearson G.A."/>
            <person name="Procaccini G."/>
            <person name="Duarte C.M."/>
            <person name="Schmutz J."/>
            <person name="Reusch T.B.H."/>
            <person name="Van de Peer Y."/>
        </authorList>
    </citation>
    <scope>NUCLEOTIDE SEQUENCE [LARGE SCALE GENOMIC DNA]</scope>
    <source>
        <strain evidence="8">cv. Finnish</strain>
    </source>
</reference>
<dbReference type="OrthoDB" id="10252009at2759"/>
<dbReference type="PROSITE" id="PS00383">
    <property type="entry name" value="TYR_PHOSPHATASE_1"/>
    <property type="match status" value="1"/>
</dbReference>
<dbReference type="InterPro" id="IPR016130">
    <property type="entry name" value="Tyr_Pase_AS"/>
</dbReference>
<dbReference type="GO" id="GO:0004725">
    <property type="term" value="F:protein tyrosine phosphatase activity"/>
    <property type="evidence" value="ECO:0007669"/>
    <property type="project" value="UniProtKB-EC"/>
</dbReference>
<dbReference type="PROSITE" id="PS50056">
    <property type="entry name" value="TYR_PHOSPHATASE_2"/>
    <property type="match status" value="1"/>
</dbReference>
<dbReference type="EMBL" id="LFYR01001330">
    <property type="protein sequence ID" value="KMZ62737.1"/>
    <property type="molecule type" value="Genomic_DNA"/>
</dbReference>
<dbReference type="Proteomes" id="UP000036987">
    <property type="component" value="Unassembled WGS sequence"/>
</dbReference>
<evidence type="ECO:0000313" key="8">
    <source>
        <dbReference type="Proteomes" id="UP000036987"/>
    </source>
</evidence>
<evidence type="ECO:0000256" key="1">
    <source>
        <dbReference type="ARBA" id="ARBA00008601"/>
    </source>
</evidence>
<protein>
    <recommendedName>
        <fullName evidence="2">protein-tyrosine-phosphatase</fullName>
        <ecNumber evidence="2">3.1.3.48</ecNumber>
    </recommendedName>
</protein>
<dbReference type="OMA" id="YFEECID"/>
<dbReference type="FunFam" id="3.90.190.10:FF:000157">
    <property type="entry name" value="Protein-tyrosine phosphatase"/>
    <property type="match status" value="1"/>
</dbReference>
<evidence type="ECO:0000256" key="2">
    <source>
        <dbReference type="ARBA" id="ARBA00013064"/>
    </source>
</evidence>
<dbReference type="CDD" id="cd14498">
    <property type="entry name" value="DSP"/>
    <property type="match status" value="1"/>
</dbReference>
<evidence type="ECO:0000313" key="7">
    <source>
        <dbReference type="EMBL" id="KMZ62737.1"/>
    </source>
</evidence>
<dbReference type="SUPFAM" id="SSF52799">
    <property type="entry name" value="(Phosphotyrosine protein) phosphatases II"/>
    <property type="match status" value="1"/>
</dbReference>
<proteinExistence type="inferred from homology"/>
<dbReference type="AlphaFoldDB" id="A0A0K9P3D9"/>
<evidence type="ECO:0000256" key="3">
    <source>
        <dbReference type="ARBA" id="ARBA00022801"/>
    </source>
</evidence>
<accession>A0A0K9P3D9</accession>
<dbReference type="PANTHER" id="PTHR10159:SF511">
    <property type="entry name" value="DUAL SPECIFICITY PROTEIN PHOSPHATASE 1"/>
    <property type="match status" value="1"/>
</dbReference>
<feature type="domain" description="Tyrosine specific protein phosphatases" evidence="6">
    <location>
        <begin position="14"/>
        <end position="72"/>
    </location>
</feature>
<dbReference type="EC" id="3.1.3.48" evidence="2"/>
<gene>
    <name evidence="7" type="ORF">ZOSMA_44G01400</name>
</gene>
<dbReference type="InterPro" id="IPR000340">
    <property type="entry name" value="Dual-sp_phosphatase_cat-dom"/>
</dbReference>